<keyword evidence="2" id="KW-1185">Reference proteome</keyword>
<dbReference type="AlphaFoldDB" id="A0A5B7D157"/>
<dbReference type="OrthoDB" id="6381923at2759"/>
<gene>
    <name evidence="1" type="ORF">E2C01_008210</name>
</gene>
<dbReference type="EMBL" id="VSRR010000426">
    <property type="protein sequence ID" value="MPC15419.1"/>
    <property type="molecule type" value="Genomic_DNA"/>
</dbReference>
<comment type="caution">
    <text evidence="1">The sequence shown here is derived from an EMBL/GenBank/DDBJ whole genome shotgun (WGS) entry which is preliminary data.</text>
</comment>
<organism evidence="1 2">
    <name type="scientific">Portunus trituberculatus</name>
    <name type="common">Swimming crab</name>
    <name type="synonym">Neptunus trituberculatus</name>
    <dbReference type="NCBI Taxonomy" id="210409"/>
    <lineage>
        <taxon>Eukaryota</taxon>
        <taxon>Metazoa</taxon>
        <taxon>Ecdysozoa</taxon>
        <taxon>Arthropoda</taxon>
        <taxon>Crustacea</taxon>
        <taxon>Multicrustacea</taxon>
        <taxon>Malacostraca</taxon>
        <taxon>Eumalacostraca</taxon>
        <taxon>Eucarida</taxon>
        <taxon>Decapoda</taxon>
        <taxon>Pleocyemata</taxon>
        <taxon>Brachyura</taxon>
        <taxon>Eubrachyura</taxon>
        <taxon>Portunoidea</taxon>
        <taxon>Portunidae</taxon>
        <taxon>Portuninae</taxon>
        <taxon>Portunus</taxon>
    </lineage>
</organism>
<accession>A0A5B7D157</accession>
<dbReference type="Proteomes" id="UP000324222">
    <property type="component" value="Unassembled WGS sequence"/>
</dbReference>
<evidence type="ECO:0000313" key="1">
    <source>
        <dbReference type="EMBL" id="MPC15419.1"/>
    </source>
</evidence>
<name>A0A5B7D157_PORTR</name>
<protein>
    <submittedName>
        <fullName evidence="1">Uncharacterized protein</fullName>
    </submittedName>
</protein>
<proteinExistence type="predicted"/>
<sequence>MKLTLPLKAPPSSTTSTVHPDNIVSRLSHVCVAMLDEVETLLSLETEPTLGVYMTQWHGRLIVAGMGVRKIVTLYAVTQRPYKVRHNEFVWFTVVPEDILLVACISPVRRKVQHLGIHEELVPEVTVYQVEEEAYGSGKLSTKHLQSIEEVNVEYSPSGEVLAHRTNYHSVSYLYKWKEHYFDALQHRVLPGSYPRTVTHFTIGSRHFVAMANYRNNKDNSPVMKNILLTDDVNDQVRIFTEAFTNTLDACVPFMTQVIRRPPAPWMSDDIRHAILIRNDARNKLKEDRHNITLQEEFKREKKKVTALIEKAINSYYNKQFQNHRGNTAATWKLIREIAPDRKSNVGFYPCDDCK</sequence>
<reference evidence="1 2" key="1">
    <citation type="submission" date="2019-05" db="EMBL/GenBank/DDBJ databases">
        <title>Another draft genome of Portunus trituberculatus and its Hox gene families provides insights of decapod evolution.</title>
        <authorList>
            <person name="Jeong J.-H."/>
            <person name="Song I."/>
            <person name="Kim S."/>
            <person name="Choi T."/>
            <person name="Kim D."/>
            <person name="Ryu S."/>
            <person name="Kim W."/>
        </authorList>
    </citation>
    <scope>NUCLEOTIDE SEQUENCE [LARGE SCALE GENOMIC DNA]</scope>
    <source>
        <tissue evidence="1">Muscle</tissue>
    </source>
</reference>
<evidence type="ECO:0000313" key="2">
    <source>
        <dbReference type="Proteomes" id="UP000324222"/>
    </source>
</evidence>